<sequence length="441" mass="49830">MHPRNPYRNPPDFASLAEQYYPLKKHIISTHDGGSTVDFQDPAAQRRLTEALLWRDFALQLSVPDNRLCPPVPNRLNYVLWLQDIVAATFCSNDAVRGIDIGTGASAIYPLLACRLNPSWIIHATDIDDLSLHYARANVDRNNLQNRITVGQTKLNDPIFSIFDVDIDSQYDFTMCNPPFYNSAEDVARSAETKDYSPSAVCTGAEVEMITPGGEYSFVERMVKESLQHKTRCRWFTSMLGKMSSVPEIVALLRLNKIDNYAITEFVQGQTRRWAIAWSFSADRLPDMLARINNPMIQSSMPPRNNLQQAFSSTHSVDDLIQFLRHNLGLIDGVRIISVETDLGSSIFAVETLSNSWSRAARRKKLAPEETQESLASIAPVLRCRIECSQGDSSTPGPRDSERKPSLKFQYVWVSGHDRTIFESFVSHVNRKVGQQIQEMQ</sequence>
<dbReference type="Proteomes" id="UP000790377">
    <property type="component" value="Unassembled WGS sequence"/>
</dbReference>
<evidence type="ECO:0000313" key="2">
    <source>
        <dbReference type="Proteomes" id="UP000790377"/>
    </source>
</evidence>
<reference evidence="1" key="1">
    <citation type="journal article" date="2021" name="New Phytol.">
        <title>Evolutionary innovations through gain and loss of genes in the ectomycorrhizal Boletales.</title>
        <authorList>
            <person name="Wu G."/>
            <person name="Miyauchi S."/>
            <person name="Morin E."/>
            <person name="Kuo A."/>
            <person name="Drula E."/>
            <person name="Varga T."/>
            <person name="Kohler A."/>
            <person name="Feng B."/>
            <person name="Cao Y."/>
            <person name="Lipzen A."/>
            <person name="Daum C."/>
            <person name="Hundley H."/>
            <person name="Pangilinan J."/>
            <person name="Johnson J."/>
            <person name="Barry K."/>
            <person name="LaButti K."/>
            <person name="Ng V."/>
            <person name="Ahrendt S."/>
            <person name="Min B."/>
            <person name="Choi I.G."/>
            <person name="Park H."/>
            <person name="Plett J.M."/>
            <person name="Magnuson J."/>
            <person name="Spatafora J.W."/>
            <person name="Nagy L.G."/>
            <person name="Henrissat B."/>
            <person name="Grigoriev I.V."/>
            <person name="Yang Z.L."/>
            <person name="Xu J."/>
            <person name="Martin F.M."/>
        </authorList>
    </citation>
    <scope>NUCLEOTIDE SEQUENCE</scope>
    <source>
        <strain evidence="1">ATCC 28755</strain>
    </source>
</reference>
<name>A0ACB8ADM7_9AGAM</name>
<evidence type="ECO:0000313" key="1">
    <source>
        <dbReference type="EMBL" id="KAH7911146.1"/>
    </source>
</evidence>
<keyword evidence="2" id="KW-1185">Reference proteome</keyword>
<proteinExistence type="predicted"/>
<gene>
    <name evidence="1" type="ORF">BJ138DRAFT_1185969</name>
</gene>
<accession>A0ACB8ADM7</accession>
<organism evidence="1 2">
    <name type="scientific">Hygrophoropsis aurantiaca</name>
    <dbReference type="NCBI Taxonomy" id="72124"/>
    <lineage>
        <taxon>Eukaryota</taxon>
        <taxon>Fungi</taxon>
        <taxon>Dikarya</taxon>
        <taxon>Basidiomycota</taxon>
        <taxon>Agaricomycotina</taxon>
        <taxon>Agaricomycetes</taxon>
        <taxon>Agaricomycetidae</taxon>
        <taxon>Boletales</taxon>
        <taxon>Coniophorineae</taxon>
        <taxon>Hygrophoropsidaceae</taxon>
        <taxon>Hygrophoropsis</taxon>
    </lineage>
</organism>
<comment type="caution">
    <text evidence="1">The sequence shown here is derived from an EMBL/GenBank/DDBJ whole genome shotgun (WGS) entry which is preliminary data.</text>
</comment>
<dbReference type="EMBL" id="MU267688">
    <property type="protein sequence ID" value="KAH7911146.1"/>
    <property type="molecule type" value="Genomic_DNA"/>
</dbReference>
<protein>
    <submittedName>
        <fullName evidence="1">Uncharacterized protein</fullName>
    </submittedName>
</protein>